<dbReference type="Gene3D" id="1.10.101.10">
    <property type="entry name" value="PGBD-like superfamily/PGBD"/>
    <property type="match status" value="1"/>
</dbReference>
<dbReference type="PANTHER" id="PTHR30469:SF15">
    <property type="entry name" value="HLYD FAMILY OF SECRETION PROTEINS"/>
    <property type="match status" value="1"/>
</dbReference>
<sequence length="352" mass="36199">MRRRGTTAAVAVALTVGGVAAYLLTGGLPEAEGTGARAAGNQPAATADITRQTLVDKESHGGSLGFGDTASLTTRLSGTVTALPAAGATIRRGGTLYQVDNDPVVLLYGSLPAYRTLSPGDEGTDVTQFEKNLWALGHRGFTVDDEYTPATADAVEDWQDDLGLDETGTVELGRVVYAGGPIRIASRGVDLGATVQPGTELLSTTATGRVAVVELGIDDQRLARKGTRVDVTLPDGKTVPAKITGVVTTVEEAENPGQQDTTAIQVTVGFDKAPQGLDDAAVTVAFVSSRRENVLTVPVNALLALAEGGYGLQIVDGTSTRIVAVETGLFASGRVEVSAEGLAEGWKVGIPT</sequence>
<dbReference type="GO" id="GO:1990281">
    <property type="term" value="C:efflux pump complex"/>
    <property type="evidence" value="ECO:0007669"/>
    <property type="project" value="TreeGrafter"/>
</dbReference>
<dbReference type="Proteomes" id="UP000245697">
    <property type="component" value="Unassembled WGS sequence"/>
</dbReference>
<dbReference type="Pfam" id="PF01471">
    <property type="entry name" value="PG_binding_1"/>
    <property type="match status" value="1"/>
</dbReference>
<evidence type="ECO:0000313" key="2">
    <source>
        <dbReference type="EMBL" id="PWK46215.1"/>
    </source>
</evidence>
<dbReference type="Gene3D" id="2.40.420.20">
    <property type="match status" value="1"/>
</dbReference>
<comment type="caution">
    <text evidence="2">The sequence shown here is derived from an EMBL/GenBank/DDBJ whole genome shotgun (WGS) entry which is preliminary data.</text>
</comment>
<dbReference type="EMBL" id="QGGR01000010">
    <property type="protein sequence ID" value="PWK46215.1"/>
    <property type="molecule type" value="Genomic_DNA"/>
</dbReference>
<dbReference type="InterPro" id="IPR036366">
    <property type="entry name" value="PGBDSf"/>
</dbReference>
<dbReference type="SUPFAM" id="SSF47090">
    <property type="entry name" value="PGBD-like"/>
    <property type="match status" value="1"/>
</dbReference>
<evidence type="ECO:0000259" key="1">
    <source>
        <dbReference type="Pfam" id="PF01471"/>
    </source>
</evidence>
<organism evidence="2 3">
    <name type="scientific">Actinoplanes xinjiangensis</name>
    <dbReference type="NCBI Taxonomy" id="512350"/>
    <lineage>
        <taxon>Bacteria</taxon>
        <taxon>Bacillati</taxon>
        <taxon>Actinomycetota</taxon>
        <taxon>Actinomycetes</taxon>
        <taxon>Micromonosporales</taxon>
        <taxon>Micromonosporaceae</taxon>
        <taxon>Actinoplanes</taxon>
    </lineage>
</organism>
<dbReference type="InterPro" id="IPR002477">
    <property type="entry name" value="Peptidoglycan-bd-like"/>
</dbReference>
<dbReference type="GO" id="GO:0015562">
    <property type="term" value="F:efflux transmembrane transporter activity"/>
    <property type="evidence" value="ECO:0007669"/>
    <property type="project" value="TreeGrafter"/>
</dbReference>
<accession>A0A316FDL0</accession>
<evidence type="ECO:0000313" key="3">
    <source>
        <dbReference type="Proteomes" id="UP000245697"/>
    </source>
</evidence>
<dbReference type="RefSeq" id="WP_109595650.1">
    <property type="nucleotide sequence ID" value="NZ_BONA01000054.1"/>
</dbReference>
<dbReference type="InterPro" id="IPR036365">
    <property type="entry name" value="PGBD-like_sf"/>
</dbReference>
<gene>
    <name evidence="2" type="ORF">BC793_110208</name>
</gene>
<dbReference type="AlphaFoldDB" id="A0A316FDL0"/>
<keyword evidence="3" id="KW-1185">Reference proteome</keyword>
<reference evidence="2 3" key="1">
    <citation type="submission" date="2018-05" db="EMBL/GenBank/DDBJ databases">
        <title>Genomic Encyclopedia of Archaeal and Bacterial Type Strains, Phase II (KMG-II): from individual species to whole genera.</title>
        <authorList>
            <person name="Goeker M."/>
        </authorList>
    </citation>
    <scope>NUCLEOTIDE SEQUENCE [LARGE SCALE GENOMIC DNA]</scope>
    <source>
        <strain evidence="2 3">DSM 45184</strain>
    </source>
</reference>
<proteinExistence type="predicted"/>
<name>A0A316FDL0_9ACTN</name>
<dbReference type="OrthoDB" id="3268648at2"/>
<protein>
    <submittedName>
        <fullName evidence="2">HlyD family secretion protein</fullName>
    </submittedName>
</protein>
<dbReference type="PANTHER" id="PTHR30469">
    <property type="entry name" value="MULTIDRUG RESISTANCE PROTEIN MDTA"/>
    <property type="match status" value="1"/>
</dbReference>
<feature type="domain" description="Peptidoglycan binding-like" evidence="1">
    <location>
        <begin position="123"/>
        <end position="170"/>
    </location>
</feature>